<feature type="transmembrane region" description="Helical" evidence="1">
    <location>
        <begin position="9"/>
        <end position="28"/>
    </location>
</feature>
<gene>
    <name evidence="2" type="ordered locus">Acid_1636</name>
</gene>
<reference evidence="2" key="1">
    <citation type="submission" date="2006-10" db="EMBL/GenBank/DDBJ databases">
        <title>Complete sequence of Solibacter usitatus Ellin6076.</title>
        <authorList>
            <consortium name="US DOE Joint Genome Institute"/>
            <person name="Copeland A."/>
            <person name="Lucas S."/>
            <person name="Lapidus A."/>
            <person name="Barry K."/>
            <person name="Detter J.C."/>
            <person name="Glavina del Rio T."/>
            <person name="Hammon N."/>
            <person name="Israni S."/>
            <person name="Dalin E."/>
            <person name="Tice H."/>
            <person name="Pitluck S."/>
            <person name="Thompson L.S."/>
            <person name="Brettin T."/>
            <person name="Bruce D."/>
            <person name="Han C."/>
            <person name="Tapia R."/>
            <person name="Gilna P."/>
            <person name="Schmutz J."/>
            <person name="Larimer F."/>
            <person name="Land M."/>
            <person name="Hauser L."/>
            <person name="Kyrpides N."/>
            <person name="Mikhailova N."/>
            <person name="Janssen P.H."/>
            <person name="Kuske C.R."/>
            <person name="Richardson P."/>
        </authorList>
    </citation>
    <scope>NUCLEOTIDE SEQUENCE</scope>
    <source>
        <strain evidence="2">Ellin6076</strain>
    </source>
</reference>
<keyword evidence="1" id="KW-1133">Transmembrane helix</keyword>
<feature type="transmembrane region" description="Helical" evidence="1">
    <location>
        <begin position="100"/>
        <end position="121"/>
    </location>
</feature>
<keyword evidence="1" id="KW-0812">Transmembrane</keyword>
<dbReference type="InterPro" id="IPR049500">
    <property type="entry name" value="Peptidase_M50B-like"/>
</dbReference>
<dbReference type="HOGENOM" id="CLU_1446767_0_0_0"/>
<dbReference type="PROSITE" id="PS51257">
    <property type="entry name" value="PROKAR_LIPOPROTEIN"/>
    <property type="match status" value="1"/>
</dbReference>
<dbReference type="EMBL" id="CP000473">
    <property type="protein sequence ID" value="ABJ82626.1"/>
    <property type="molecule type" value="Genomic_DNA"/>
</dbReference>
<name>Q028D1_SOLUE</name>
<protein>
    <recommendedName>
        <fullName evidence="3">Peptidase M50</fullName>
    </recommendedName>
</protein>
<feature type="transmembrane region" description="Helical" evidence="1">
    <location>
        <begin position="141"/>
        <end position="159"/>
    </location>
</feature>
<evidence type="ECO:0000256" key="1">
    <source>
        <dbReference type="SAM" id="Phobius"/>
    </source>
</evidence>
<keyword evidence="1" id="KW-0472">Membrane</keyword>
<dbReference type="KEGG" id="sus:Acid_1636"/>
<sequence length="187" mass="19945">MFLRVQLDLVWFYPLVAVLTTLACLGMHEFGHVAAAWLTGGHVSEVVVFSSLPHVRVLGLASPAQEAFRAVAGSLASLGACLVFVLATPGGARWQFARDAATTFAYIELTGWLLSSLLYGYTRNSDDAQYFVQISGVSPHIVALTCVALAAAGLAILRLRGRRGTLSIVLPHLAQPVAKARSAAAWR</sequence>
<proteinExistence type="predicted"/>
<evidence type="ECO:0008006" key="3">
    <source>
        <dbReference type="Google" id="ProtNLM"/>
    </source>
</evidence>
<dbReference type="AlphaFoldDB" id="Q028D1"/>
<dbReference type="InParanoid" id="Q028D1"/>
<dbReference type="STRING" id="234267.Acid_1636"/>
<organism evidence="2">
    <name type="scientific">Solibacter usitatus (strain Ellin6076)</name>
    <dbReference type="NCBI Taxonomy" id="234267"/>
    <lineage>
        <taxon>Bacteria</taxon>
        <taxon>Pseudomonadati</taxon>
        <taxon>Acidobacteriota</taxon>
        <taxon>Terriglobia</taxon>
        <taxon>Bryobacterales</taxon>
        <taxon>Solibacteraceae</taxon>
        <taxon>Candidatus Solibacter</taxon>
    </lineage>
</organism>
<accession>Q028D1</accession>
<feature type="transmembrane region" description="Helical" evidence="1">
    <location>
        <begin position="67"/>
        <end position="88"/>
    </location>
</feature>
<evidence type="ECO:0000313" key="2">
    <source>
        <dbReference type="EMBL" id="ABJ82626.1"/>
    </source>
</evidence>
<dbReference type="Pfam" id="PF13398">
    <property type="entry name" value="Peptidase_M50B"/>
    <property type="match status" value="1"/>
</dbReference>